<dbReference type="InterPro" id="IPR005119">
    <property type="entry name" value="LysR_subst-bd"/>
</dbReference>
<protein>
    <submittedName>
        <fullName evidence="6">LysR family transcriptional regulator</fullName>
    </submittedName>
</protein>
<evidence type="ECO:0000256" key="1">
    <source>
        <dbReference type="ARBA" id="ARBA00009437"/>
    </source>
</evidence>
<organism evidence="6 7">
    <name type="scientific">Glycomyces endophyticus</name>
    <dbReference type="NCBI Taxonomy" id="480996"/>
    <lineage>
        <taxon>Bacteria</taxon>
        <taxon>Bacillati</taxon>
        <taxon>Actinomycetota</taxon>
        <taxon>Actinomycetes</taxon>
        <taxon>Glycomycetales</taxon>
        <taxon>Glycomycetaceae</taxon>
        <taxon>Glycomyces</taxon>
    </lineage>
</organism>
<dbReference type="PANTHER" id="PTHR30346">
    <property type="entry name" value="TRANSCRIPTIONAL DUAL REGULATOR HCAR-RELATED"/>
    <property type="match status" value="1"/>
</dbReference>
<dbReference type="InterPro" id="IPR036390">
    <property type="entry name" value="WH_DNA-bd_sf"/>
</dbReference>
<evidence type="ECO:0000256" key="4">
    <source>
        <dbReference type="ARBA" id="ARBA00023163"/>
    </source>
</evidence>
<dbReference type="SUPFAM" id="SSF53850">
    <property type="entry name" value="Periplasmic binding protein-like II"/>
    <property type="match status" value="1"/>
</dbReference>
<dbReference type="EMBL" id="BAAAQF010000006">
    <property type="protein sequence ID" value="GAA1674718.1"/>
    <property type="molecule type" value="Genomic_DNA"/>
</dbReference>
<dbReference type="Gene3D" id="1.10.10.10">
    <property type="entry name" value="Winged helix-like DNA-binding domain superfamily/Winged helix DNA-binding domain"/>
    <property type="match status" value="1"/>
</dbReference>
<dbReference type="Pfam" id="PF00126">
    <property type="entry name" value="HTH_1"/>
    <property type="match status" value="1"/>
</dbReference>
<reference evidence="7" key="1">
    <citation type="journal article" date="2019" name="Int. J. Syst. Evol. Microbiol.">
        <title>The Global Catalogue of Microorganisms (GCM) 10K type strain sequencing project: providing services to taxonomists for standard genome sequencing and annotation.</title>
        <authorList>
            <consortium name="The Broad Institute Genomics Platform"/>
            <consortium name="The Broad Institute Genome Sequencing Center for Infectious Disease"/>
            <person name="Wu L."/>
            <person name="Ma J."/>
        </authorList>
    </citation>
    <scope>NUCLEOTIDE SEQUENCE [LARGE SCALE GENOMIC DNA]</scope>
    <source>
        <strain evidence="7">JCM 16001</strain>
    </source>
</reference>
<dbReference type="InterPro" id="IPR000847">
    <property type="entry name" value="LysR_HTH_N"/>
</dbReference>
<feature type="domain" description="HTH lysR-type" evidence="5">
    <location>
        <begin position="4"/>
        <end position="61"/>
    </location>
</feature>
<evidence type="ECO:0000313" key="6">
    <source>
        <dbReference type="EMBL" id="GAA1674718.1"/>
    </source>
</evidence>
<evidence type="ECO:0000313" key="7">
    <source>
        <dbReference type="Proteomes" id="UP001499851"/>
    </source>
</evidence>
<keyword evidence="3" id="KW-0238">DNA-binding</keyword>
<evidence type="ECO:0000256" key="3">
    <source>
        <dbReference type="ARBA" id="ARBA00023125"/>
    </source>
</evidence>
<comment type="similarity">
    <text evidence="1">Belongs to the LysR transcriptional regulatory family.</text>
</comment>
<sequence length="308" mass="33133">MLMLDVRRLRLLYEFAAQGSISATAVATGQTASAVSQQLAALEKDTGVALLERTARSAQLTDAGRRLVEHTARILEAIDAAETDLAAESAEPRGRVTLTAFPTVAVALAGPIVRRLRRHPELQMVLRQQHTVSESLARVRSGEIDLALIDDWSGQRRPAAVGPLTFHHLVKDPLVAVLPARHPLAEKEVVSAHALAGEPWIASPAGEPSRSALDRLWRAEGISAPVSEFEGLDTILTLVAKGLGVTVAPWMAAAERRDVAVRAIAEELPGRDVYVVHRTASTGRPAVMTVLQALHQAARKLMTAAERF</sequence>
<keyword evidence="2" id="KW-0805">Transcription regulation</keyword>
<dbReference type="Pfam" id="PF03466">
    <property type="entry name" value="LysR_substrate"/>
    <property type="match status" value="1"/>
</dbReference>
<name>A0ABP4SLD7_9ACTN</name>
<dbReference type="Gene3D" id="3.40.190.10">
    <property type="entry name" value="Periplasmic binding protein-like II"/>
    <property type="match status" value="2"/>
</dbReference>
<dbReference type="InterPro" id="IPR036388">
    <property type="entry name" value="WH-like_DNA-bd_sf"/>
</dbReference>
<dbReference type="PANTHER" id="PTHR30346:SF29">
    <property type="entry name" value="LYSR SUBSTRATE-BINDING"/>
    <property type="match status" value="1"/>
</dbReference>
<accession>A0ABP4SLD7</accession>
<keyword evidence="7" id="KW-1185">Reference proteome</keyword>
<gene>
    <name evidence="6" type="ORF">GCM10009830_21480</name>
</gene>
<comment type="caution">
    <text evidence="6">The sequence shown here is derived from an EMBL/GenBank/DDBJ whole genome shotgun (WGS) entry which is preliminary data.</text>
</comment>
<dbReference type="PROSITE" id="PS50931">
    <property type="entry name" value="HTH_LYSR"/>
    <property type="match status" value="1"/>
</dbReference>
<evidence type="ECO:0000256" key="2">
    <source>
        <dbReference type="ARBA" id="ARBA00023015"/>
    </source>
</evidence>
<keyword evidence="4" id="KW-0804">Transcription</keyword>
<evidence type="ECO:0000259" key="5">
    <source>
        <dbReference type="PROSITE" id="PS50931"/>
    </source>
</evidence>
<dbReference type="Proteomes" id="UP001499851">
    <property type="component" value="Unassembled WGS sequence"/>
</dbReference>
<dbReference type="SUPFAM" id="SSF46785">
    <property type="entry name" value="Winged helix' DNA-binding domain"/>
    <property type="match status" value="1"/>
</dbReference>
<proteinExistence type="inferred from homology"/>